<keyword evidence="1" id="KW-0238">DNA-binding</keyword>
<keyword evidence="4" id="KW-1185">Reference proteome</keyword>
<gene>
    <name evidence="3" type="ORF">ELS83_00450</name>
</gene>
<organism evidence="3 4">
    <name type="scientific">Marinifilum caeruleilacunae</name>
    <dbReference type="NCBI Taxonomy" id="2499076"/>
    <lineage>
        <taxon>Bacteria</taxon>
        <taxon>Pseudomonadati</taxon>
        <taxon>Bacteroidota</taxon>
        <taxon>Bacteroidia</taxon>
        <taxon>Marinilabiliales</taxon>
        <taxon>Marinifilaceae</taxon>
    </lineage>
</organism>
<dbReference type="InterPro" id="IPR041607">
    <property type="entry name" value="HU-HIG"/>
</dbReference>
<evidence type="ECO:0000313" key="3">
    <source>
        <dbReference type="EMBL" id="NOU58265.1"/>
    </source>
</evidence>
<accession>A0ABX1WQL6</accession>
<dbReference type="InterPro" id="IPR010992">
    <property type="entry name" value="IHF-like_DNA-bd_dom_sf"/>
</dbReference>
<reference evidence="3 4" key="1">
    <citation type="submission" date="2018-12" db="EMBL/GenBank/DDBJ databases">
        <title>Marinifilum JC070 sp. nov., a marine bacterium isolated from Yongle Blue Hole in the South China Sea.</title>
        <authorList>
            <person name="Fu T."/>
        </authorList>
    </citation>
    <scope>NUCLEOTIDE SEQUENCE [LARGE SCALE GENOMIC DNA]</scope>
    <source>
        <strain evidence="3 4">JC070</strain>
    </source>
</reference>
<proteinExistence type="predicted"/>
<feature type="domain" description="HU" evidence="2">
    <location>
        <begin position="1"/>
        <end position="126"/>
    </location>
</feature>
<dbReference type="InterPro" id="IPR005902">
    <property type="entry name" value="HU_DNA-bd_put"/>
</dbReference>
<dbReference type="EMBL" id="RZNH01000001">
    <property type="protein sequence ID" value="NOU58265.1"/>
    <property type="molecule type" value="Genomic_DNA"/>
</dbReference>
<dbReference type="Pfam" id="PF18291">
    <property type="entry name" value="HU-HIG"/>
    <property type="match status" value="1"/>
</dbReference>
<dbReference type="RefSeq" id="WP_171593532.1">
    <property type="nucleotide sequence ID" value="NZ_RZNH01000001.1"/>
</dbReference>
<protein>
    <recommendedName>
        <fullName evidence="2">HU domain-containing protein</fullName>
    </recommendedName>
</protein>
<dbReference type="Proteomes" id="UP000732105">
    <property type="component" value="Unassembled WGS sequence"/>
</dbReference>
<evidence type="ECO:0000259" key="2">
    <source>
        <dbReference type="Pfam" id="PF18291"/>
    </source>
</evidence>
<sequence>MTVKYKAVKMNSPLKKEGRKQQYYPRVAYREKKNLRDVAERISEMSTFSTIDVVGVLEAFVSEIPFFLKDNCSVELGDLGTFSLHVSGEGVDRPEDLKRSNIKNVKMAFRPSTRIKQEFKQVGFKKISQ</sequence>
<comment type="caution">
    <text evidence="3">The sequence shown here is derived from an EMBL/GenBank/DDBJ whole genome shotgun (WGS) entry which is preliminary data.</text>
</comment>
<dbReference type="NCBIfam" id="TIGR01201">
    <property type="entry name" value="HU_rel"/>
    <property type="match status" value="1"/>
</dbReference>
<evidence type="ECO:0000256" key="1">
    <source>
        <dbReference type="ARBA" id="ARBA00023125"/>
    </source>
</evidence>
<dbReference type="SUPFAM" id="SSF47729">
    <property type="entry name" value="IHF-like DNA-binding proteins"/>
    <property type="match status" value="1"/>
</dbReference>
<evidence type="ECO:0000313" key="4">
    <source>
        <dbReference type="Proteomes" id="UP000732105"/>
    </source>
</evidence>
<name>A0ABX1WQL6_9BACT</name>